<dbReference type="PANTHER" id="PTHR42673:SF4">
    <property type="entry name" value="MALEYLACETOACETATE ISOMERASE"/>
    <property type="match status" value="1"/>
</dbReference>
<dbReference type="GO" id="GO:0006749">
    <property type="term" value="P:glutathione metabolic process"/>
    <property type="evidence" value="ECO:0007669"/>
    <property type="project" value="TreeGrafter"/>
</dbReference>
<sequence>MADGRLVIGTKRYSSWSMRGWLSVHLAGLDVVEELVALAQPDTAERLTALSPSARAPYLEHLGVSVWDSLAIAEYCADIEPSLWPVDPVKRGFARSMSAEMHSGFQALRVAMPMNLGRGGRGLANGIPDAVRADIARIDALWTEARDRFGGGGHYLFGAEFGNADVAFAPVVARFLGYGAPLSATAQRYAEAVRAHPLVARWYAEAEAEPTEWLAERYESAD</sequence>
<feature type="domain" description="GST N-terminal" evidence="1">
    <location>
        <begin position="13"/>
        <end position="78"/>
    </location>
</feature>
<dbReference type="GO" id="GO:0004364">
    <property type="term" value="F:glutathione transferase activity"/>
    <property type="evidence" value="ECO:0007669"/>
    <property type="project" value="TreeGrafter"/>
</dbReference>
<dbReference type="CDD" id="cd03043">
    <property type="entry name" value="GST_N_1"/>
    <property type="match status" value="1"/>
</dbReference>
<dbReference type="STRING" id="1120919.GCA_000429165_02549"/>
<dbReference type="OrthoDB" id="9799538at2"/>
<dbReference type="SUPFAM" id="SSF47616">
    <property type="entry name" value="GST C-terminal domain-like"/>
    <property type="match status" value="1"/>
</dbReference>
<dbReference type="Pfam" id="PF13410">
    <property type="entry name" value="GST_C_2"/>
    <property type="match status" value="1"/>
</dbReference>
<accession>A0A511XCA6</accession>
<dbReference type="Proteomes" id="UP000321635">
    <property type="component" value="Unassembled WGS sequence"/>
</dbReference>
<dbReference type="CDD" id="cd03194">
    <property type="entry name" value="GST_C_3"/>
    <property type="match status" value="1"/>
</dbReference>
<dbReference type="GO" id="GO:0006559">
    <property type="term" value="P:L-phenylalanine catabolic process"/>
    <property type="evidence" value="ECO:0007669"/>
    <property type="project" value="TreeGrafter"/>
</dbReference>
<evidence type="ECO:0000259" key="1">
    <source>
        <dbReference type="Pfam" id="PF13409"/>
    </source>
</evidence>
<reference evidence="2 3" key="1">
    <citation type="submission" date="2019-07" db="EMBL/GenBank/DDBJ databases">
        <title>Whole genome shotgun sequence of Acetobacter nitrogenifigens NBRC 105050.</title>
        <authorList>
            <person name="Hosoyama A."/>
            <person name="Uohara A."/>
            <person name="Ohji S."/>
            <person name="Ichikawa N."/>
        </authorList>
    </citation>
    <scope>NUCLEOTIDE SEQUENCE [LARGE SCALE GENOMIC DNA]</scope>
    <source>
        <strain evidence="2 3">NBRC 105050</strain>
    </source>
</reference>
<dbReference type="AlphaFoldDB" id="A0A511XCA6"/>
<comment type="caution">
    <text evidence="2">The sequence shown here is derived from an EMBL/GenBank/DDBJ whole genome shotgun (WGS) entry which is preliminary data.</text>
</comment>
<name>A0A511XCA6_9PROT</name>
<dbReference type="Pfam" id="PF13409">
    <property type="entry name" value="GST_N_2"/>
    <property type="match status" value="1"/>
</dbReference>
<dbReference type="EMBL" id="BJYF01000019">
    <property type="protein sequence ID" value="GEN60570.1"/>
    <property type="molecule type" value="Genomic_DNA"/>
</dbReference>
<dbReference type="SUPFAM" id="SSF52833">
    <property type="entry name" value="Thioredoxin-like"/>
    <property type="match status" value="1"/>
</dbReference>
<organism evidence="2 3">
    <name type="scientific">Acetobacter nitrogenifigens DSM 23921 = NBRC 105050</name>
    <dbReference type="NCBI Taxonomy" id="1120919"/>
    <lineage>
        <taxon>Bacteria</taxon>
        <taxon>Pseudomonadati</taxon>
        <taxon>Pseudomonadota</taxon>
        <taxon>Alphaproteobacteria</taxon>
        <taxon>Acetobacterales</taxon>
        <taxon>Acetobacteraceae</taxon>
        <taxon>Acetobacter</taxon>
    </lineage>
</organism>
<dbReference type="RefSeq" id="WP_026398209.1">
    <property type="nucleotide sequence ID" value="NZ_AUBI01000010.1"/>
</dbReference>
<keyword evidence="2" id="KW-0808">Transferase</keyword>
<dbReference type="Gene3D" id="1.20.1050.10">
    <property type="match status" value="1"/>
</dbReference>
<dbReference type="InterPro" id="IPR036282">
    <property type="entry name" value="Glutathione-S-Trfase_C_sf"/>
</dbReference>
<dbReference type="PANTHER" id="PTHR42673">
    <property type="entry name" value="MALEYLACETOACETATE ISOMERASE"/>
    <property type="match status" value="1"/>
</dbReference>
<proteinExistence type="predicted"/>
<keyword evidence="3" id="KW-1185">Reference proteome</keyword>
<dbReference type="InterPro" id="IPR036249">
    <property type="entry name" value="Thioredoxin-like_sf"/>
</dbReference>
<gene>
    <name evidence="2" type="ORF">ANI02nite_24540</name>
</gene>
<evidence type="ECO:0000313" key="2">
    <source>
        <dbReference type="EMBL" id="GEN60570.1"/>
    </source>
</evidence>
<evidence type="ECO:0000313" key="3">
    <source>
        <dbReference type="Proteomes" id="UP000321635"/>
    </source>
</evidence>
<protein>
    <submittedName>
        <fullName evidence="2">Glutathione S-transferase</fullName>
    </submittedName>
</protein>
<dbReference type="GO" id="GO:0016034">
    <property type="term" value="F:maleylacetoacetate isomerase activity"/>
    <property type="evidence" value="ECO:0007669"/>
    <property type="project" value="TreeGrafter"/>
</dbReference>
<dbReference type="InterPro" id="IPR004045">
    <property type="entry name" value="Glutathione_S-Trfase_N"/>
</dbReference>
<dbReference type="Gene3D" id="3.40.30.10">
    <property type="entry name" value="Glutaredoxin"/>
    <property type="match status" value="1"/>
</dbReference>